<organism evidence="6 7">
    <name type="scientific">Zasmidium cellare ATCC 36951</name>
    <dbReference type="NCBI Taxonomy" id="1080233"/>
    <lineage>
        <taxon>Eukaryota</taxon>
        <taxon>Fungi</taxon>
        <taxon>Dikarya</taxon>
        <taxon>Ascomycota</taxon>
        <taxon>Pezizomycotina</taxon>
        <taxon>Dothideomycetes</taxon>
        <taxon>Dothideomycetidae</taxon>
        <taxon>Mycosphaerellales</taxon>
        <taxon>Mycosphaerellaceae</taxon>
        <taxon>Zasmidium</taxon>
    </lineage>
</organism>
<evidence type="ECO:0008006" key="8">
    <source>
        <dbReference type="Google" id="ProtNLM"/>
    </source>
</evidence>
<dbReference type="CDD" id="cd11058">
    <property type="entry name" value="CYP60B-like"/>
    <property type="match status" value="1"/>
</dbReference>
<dbReference type="InterPro" id="IPR050121">
    <property type="entry name" value="Cytochrome_P450_monoxygenase"/>
</dbReference>
<keyword evidence="7" id="KW-1185">Reference proteome</keyword>
<dbReference type="OrthoDB" id="1470350at2759"/>
<dbReference type="Pfam" id="PF00067">
    <property type="entry name" value="p450"/>
    <property type="match status" value="2"/>
</dbReference>
<evidence type="ECO:0000256" key="2">
    <source>
        <dbReference type="ARBA" id="ARBA00010617"/>
    </source>
</evidence>
<dbReference type="InterPro" id="IPR001128">
    <property type="entry name" value="Cyt_P450"/>
</dbReference>
<dbReference type="EMBL" id="ML993605">
    <property type="protein sequence ID" value="KAF2164203.1"/>
    <property type="molecule type" value="Genomic_DNA"/>
</dbReference>
<comment type="cofactor">
    <cofactor evidence="1">
        <name>heme</name>
        <dbReference type="ChEBI" id="CHEBI:30413"/>
    </cofactor>
</comment>
<dbReference type="GO" id="GO:0005506">
    <property type="term" value="F:iron ion binding"/>
    <property type="evidence" value="ECO:0007669"/>
    <property type="project" value="InterPro"/>
</dbReference>
<keyword evidence="3" id="KW-0349">Heme</keyword>
<dbReference type="GeneID" id="54570951"/>
<reference evidence="6" key="1">
    <citation type="journal article" date="2020" name="Stud. Mycol.">
        <title>101 Dothideomycetes genomes: a test case for predicting lifestyles and emergence of pathogens.</title>
        <authorList>
            <person name="Haridas S."/>
            <person name="Albert R."/>
            <person name="Binder M."/>
            <person name="Bloem J."/>
            <person name="Labutti K."/>
            <person name="Salamov A."/>
            <person name="Andreopoulos B."/>
            <person name="Baker S."/>
            <person name="Barry K."/>
            <person name="Bills G."/>
            <person name="Bluhm B."/>
            <person name="Cannon C."/>
            <person name="Castanera R."/>
            <person name="Culley D."/>
            <person name="Daum C."/>
            <person name="Ezra D."/>
            <person name="Gonzalez J."/>
            <person name="Henrissat B."/>
            <person name="Kuo A."/>
            <person name="Liang C."/>
            <person name="Lipzen A."/>
            <person name="Lutzoni F."/>
            <person name="Magnuson J."/>
            <person name="Mondo S."/>
            <person name="Nolan M."/>
            <person name="Ohm R."/>
            <person name="Pangilinan J."/>
            <person name="Park H.-J."/>
            <person name="Ramirez L."/>
            <person name="Alfaro M."/>
            <person name="Sun H."/>
            <person name="Tritt A."/>
            <person name="Yoshinaga Y."/>
            <person name="Zwiers L.-H."/>
            <person name="Turgeon B."/>
            <person name="Goodwin S."/>
            <person name="Spatafora J."/>
            <person name="Crous P."/>
            <person name="Grigoriev I."/>
        </authorList>
    </citation>
    <scope>NUCLEOTIDE SEQUENCE</scope>
    <source>
        <strain evidence="6">ATCC 36951</strain>
    </source>
</reference>
<dbReference type="InterPro" id="IPR036396">
    <property type="entry name" value="Cyt_P450_sf"/>
</dbReference>
<dbReference type="PRINTS" id="PR00385">
    <property type="entry name" value="P450"/>
</dbReference>
<dbReference type="GO" id="GO:0016705">
    <property type="term" value="F:oxidoreductase activity, acting on paired donors, with incorporation or reduction of molecular oxygen"/>
    <property type="evidence" value="ECO:0007669"/>
    <property type="project" value="InterPro"/>
</dbReference>
<dbReference type="AlphaFoldDB" id="A0A6A6CBN8"/>
<dbReference type="Gene3D" id="1.10.630.10">
    <property type="entry name" value="Cytochrome P450"/>
    <property type="match status" value="2"/>
</dbReference>
<keyword evidence="5" id="KW-0408">Iron</keyword>
<sequence length="444" mass="50819">MGSGLFLQLLPSTLGGIAFAVPLLLAFVQIATYAYNLFFHPLRKFPGPITSAISNIPLTAAGLRGDGVYWIVDLHQRYGEVVRVAPNELSFSGNGAYRDIHGHKKAGLRTLEKDPQFYRTPSGERDIVNGDFDDHARMRRVFAHAFSDRALKLQEPLFLTHVDKLIKNMREALIQDRRHKFDMVQMWNFTNFDIMGDLTFGEPLGMLDKSSYHPWVQAMLSSFKFGVYVHSIRHLPLIGRVPSLEGLLLRFCIPKKVLGQMALHKNFSEQRVDTRLEKQDARPDMWGLVLEKEGQNGLTRQEMYSNANLFMIAGTETTATLLSGLTYYLVTHSTKLQKLTDEIRSTFSSETEISIERLQALPYLNACLEESLRMEKKSGFSPFSTGPRACLSKNMAYHEMRLILTKVLYNFDLELCEESQSWIQHKIFIMWEKPPLYCRLRPVS</sequence>
<keyword evidence="4" id="KW-0479">Metal-binding</keyword>
<evidence type="ECO:0000313" key="7">
    <source>
        <dbReference type="Proteomes" id="UP000799537"/>
    </source>
</evidence>
<evidence type="ECO:0000256" key="1">
    <source>
        <dbReference type="ARBA" id="ARBA00001971"/>
    </source>
</evidence>
<evidence type="ECO:0000256" key="5">
    <source>
        <dbReference type="ARBA" id="ARBA00023004"/>
    </source>
</evidence>
<dbReference type="SUPFAM" id="SSF48264">
    <property type="entry name" value="Cytochrome P450"/>
    <property type="match status" value="1"/>
</dbReference>
<evidence type="ECO:0000256" key="4">
    <source>
        <dbReference type="ARBA" id="ARBA00022723"/>
    </source>
</evidence>
<dbReference type="RefSeq" id="XP_033665092.1">
    <property type="nucleotide sequence ID" value="XM_033817679.1"/>
</dbReference>
<gene>
    <name evidence="6" type="ORF">M409DRAFT_68079</name>
</gene>
<evidence type="ECO:0000256" key="3">
    <source>
        <dbReference type="ARBA" id="ARBA00022617"/>
    </source>
</evidence>
<name>A0A6A6CBN8_ZASCE</name>
<dbReference type="GO" id="GO:0004497">
    <property type="term" value="F:monooxygenase activity"/>
    <property type="evidence" value="ECO:0007669"/>
    <property type="project" value="InterPro"/>
</dbReference>
<dbReference type="GO" id="GO:0020037">
    <property type="term" value="F:heme binding"/>
    <property type="evidence" value="ECO:0007669"/>
    <property type="project" value="InterPro"/>
</dbReference>
<evidence type="ECO:0000313" key="6">
    <source>
        <dbReference type="EMBL" id="KAF2164203.1"/>
    </source>
</evidence>
<protein>
    <recommendedName>
        <fullName evidence="8">Cytochrome P450</fullName>
    </recommendedName>
</protein>
<dbReference type="PANTHER" id="PTHR24305">
    <property type="entry name" value="CYTOCHROME P450"/>
    <property type="match status" value="1"/>
</dbReference>
<comment type="similarity">
    <text evidence="2">Belongs to the cytochrome P450 family.</text>
</comment>
<accession>A0A6A6CBN8</accession>
<proteinExistence type="inferred from homology"/>
<dbReference type="Proteomes" id="UP000799537">
    <property type="component" value="Unassembled WGS sequence"/>
</dbReference>
<dbReference type="PANTHER" id="PTHR24305:SF210">
    <property type="entry name" value="CYTOCHROME P450 MONOOXYGENASE ASQL-RELATED"/>
    <property type="match status" value="1"/>
</dbReference>